<reference evidence="1" key="1">
    <citation type="journal article" date="2023" name="G3 (Bethesda)">
        <title>A reference genome for the long-term kleptoplast-retaining sea slug Elysia crispata morphotype clarki.</title>
        <authorList>
            <person name="Eastman K.E."/>
            <person name="Pendleton A.L."/>
            <person name="Shaikh M.A."/>
            <person name="Suttiyut T."/>
            <person name="Ogas R."/>
            <person name="Tomko P."/>
            <person name="Gavelis G."/>
            <person name="Widhalm J.R."/>
            <person name="Wisecaver J.H."/>
        </authorList>
    </citation>
    <scope>NUCLEOTIDE SEQUENCE</scope>
    <source>
        <strain evidence="1">ECLA1</strain>
    </source>
</reference>
<sequence length="212" mass="24247">MAASLRRCPSRMKGLITRSWMSVVMVSTPAPCVMISSSLHSVLCKTMAAFTAQSTFSEYHIWVREHQIGHEWETFISYYYMRTRPTISYLAEVPDEDPLQPHNVTDEEDDASQISDFQPLQDRTITPLNTSIASSIQSTSKRKQKRTLDVLDVALCQYLKKSRTPEKREEKQDDVDLFLQKMAATIRKLPARTLADVKLKIRVAFGVLYLGQ</sequence>
<evidence type="ECO:0000313" key="2">
    <source>
        <dbReference type="Proteomes" id="UP001283361"/>
    </source>
</evidence>
<dbReference type="Proteomes" id="UP001283361">
    <property type="component" value="Unassembled WGS sequence"/>
</dbReference>
<accession>A0AAE1DXL0</accession>
<organism evidence="1 2">
    <name type="scientific">Elysia crispata</name>
    <name type="common">lettuce slug</name>
    <dbReference type="NCBI Taxonomy" id="231223"/>
    <lineage>
        <taxon>Eukaryota</taxon>
        <taxon>Metazoa</taxon>
        <taxon>Spiralia</taxon>
        <taxon>Lophotrochozoa</taxon>
        <taxon>Mollusca</taxon>
        <taxon>Gastropoda</taxon>
        <taxon>Heterobranchia</taxon>
        <taxon>Euthyneura</taxon>
        <taxon>Panpulmonata</taxon>
        <taxon>Sacoglossa</taxon>
        <taxon>Placobranchoidea</taxon>
        <taxon>Plakobranchidae</taxon>
        <taxon>Elysia</taxon>
    </lineage>
</organism>
<gene>
    <name evidence="1" type="ORF">RRG08_023451</name>
</gene>
<comment type="caution">
    <text evidence="1">The sequence shown here is derived from an EMBL/GenBank/DDBJ whole genome shotgun (WGS) entry which is preliminary data.</text>
</comment>
<evidence type="ECO:0008006" key="3">
    <source>
        <dbReference type="Google" id="ProtNLM"/>
    </source>
</evidence>
<dbReference type="EMBL" id="JAWDGP010002021">
    <property type="protein sequence ID" value="KAK3786030.1"/>
    <property type="molecule type" value="Genomic_DNA"/>
</dbReference>
<dbReference type="AlphaFoldDB" id="A0AAE1DXL0"/>
<protein>
    <recommendedName>
        <fullName evidence="3">BESS domain-containing protein</fullName>
    </recommendedName>
</protein>
<keyword evidence="2" id="KW-1185">Reference proteome</keyword>
<proteinExistence type="predicted"/>
<name>A0AAE1DXL0_9GAST</name>
<evidence type="ECO:0000313" key="1">
    <source>
        <dbReference type="EMBL" id="KAK3786030.1"/>
    </source>
</evidence>